<keyword evidence="1" id="KW-0812">Transmembrane</keyword>
<keyword evidence="1" id="KW-0472">Membrane</keyword>
<dbReference type="AlphaFoldDB" id="A0A0Q9W5I8"/>
<sequence>MDLDERGKEQAARSLLKKTYKVTIIMLLVGQLQVCAVNEISVIKKFLEKHYYVSLLQFFISFLSIQLYVFFYHVIEKRALWKRILAGIWTFEVNTISIMKPAKSSPYLCFIISWVVTFLIMGVSRHNIIRWSERLFVLTCFGIIVCSEMKRVTIEFPTLLIYSLMSNIVRRQFVVIFAASIRKPNFYHVGNVADHILIGQLYYLNFYALYMGIVWTLSSGFELANYDVSLATLFKKL</sequence>
<evidence type="ECO:0000313" key="3">
    <source>
        <dbReference type="Proteomes" id="UP000008792"/>
    </source>
</evidence>
<feature type="transmembrane region" description="Helical" evidence="1">
    <location>
        <begin position="20"/>
        <end position="40"/>
    </location>
</feature>
<dbReference type="Proteomes" id="UP000008792">
    <property type="component" value="Unassembled WGS sequence"/>
</dbReference>
<evidence type="ECO:0000256" key="1">
    <source>
        <dbReference type="SAM" id="Phobius"/>
    </source>
</evidence>
<gene>
    <name evidence="2" type="primary">Dvir\GJ22199</name>
    <name evidence="2" type="ORF">Dvir_GJ22199</name>
</gene>
<keyword evidence="3" id="KW-1185">Reference proteome</keyword>
<accession>A0A0Q9W5I8</accession>
<dbReference type="EMBL" id="CH940648">
    <property type="protein sequence ID" value="KRF80173.1"/>
    <property type="molecule type" value="Genomic_DNA"/>
</dbReference>
<organism evidence="2 3">
    <name type="scientific">Drosophila virilis</name>
    <name type="common">Fruit fly</name>
    <dbReference type="NCBI Taxonomy" id="7244"/>
    <lineage>
        <taxon>Eukaryota</taxon>
        <taxon>Metazoa</taxon>
        <taxon>Ecdysozoa</taxon>
        <taxon>Arthropoda</taxon>
        <taxon>Hexapoda</taxon>
        <taxon>Insecta</taxon>
        <taxon>Pterygota</taxon>
        <taxon>Neoptera</taxon>
        <taxon>Endopterygota</taxon>
        <taxon>Diptera</taxon>
        <taxon>Brachycera</taxon>
        <taxon>Muscomorpha</taxon>
        <taxon>Ephydroidea</taxon>
        <taxon>Drosophilidae</taxon>
        <taxon>Drosophila</taxon>
    </lineage>
</organism>
<feature type="transmembrane region" description="Helical" evidence="1">
    <location>
        <begin position="105"/>
        <end position="123"/>
    </location>
</feature>
<reference evidence="2 3" key="1">
    <citation type="journal article" date="2007" name="Nature">
        <title>Evolution of genes and genomes on the Drosophila phylogeny.</title>
        <authorList>
            <consortium name="Drosophila 12 Genomes Consortium"/>
            <person name="Clark A.G."/>
            <person name="Eisen M.B."/>
            <person name="Smith D.R."/>
            <person name="Bergman C.M."/>
            <person name="Oliver B."/>
            <person name="Markow T.A."/>
            <person name="Kaufman T.C."/>
            <person name="Kellis M."/>
            <person name="Gelbart W."/>
            <person name="Iyer V.N."/>
            <person name="Pollard D.A."/>
            <person name="Sackton T.B."/>
            <person name="Larracuente A.M."/>
            <person name="Singh N.D."/>
            <person name="Abad J.P."/>
            <person name="Abt D.N."/>
            <person name="Adryan B."/>
            <person name="Aguade M."/>
            <person name="Akashi H."/>
            <person name="Anderson W.W."/>
            <person name="Aquadro C.F."/>
            <person name="Ardell D.H."/>
            <person name="Arguello R."/>
            <person name="Artieri C.G."/>
            <person name="Barbash D.A."/>
            <person name="Barker D."/>
            <person name="Barsanti P."/>
            <person name="Batterham P."/>
            <person name="Batzoglou S."/>
            <person name="Begun D."/>
            <person name="Bhutkar A."/>
            <person name="Blanco E."/>
            <person name="Bosak S.A."/>
            <person name="Bradley R.K."/>
            <person name="Brand A.D."/>
            <person name="Brent M.R."/>
            <person name="Brooks A.N."/>
            <person name="Brown R.H."/>
            <person name="Butlin R.K."/>
            <person name="Caggese C."/>
            <person name="Calvi B.R."/>
            <person name="Bernardo de Carvalho A."/>
            <person name="Caspi A."/>
            <person name="Castrezana S."/>
            <person name="Celniker S.E."/>
            <person name="Chang J.L."/>
            <person name="Chapple C."/>
            <person name="Chatterji S."/>
            <person name="Chinwalla A."/>
            <person name="Civetta A."/>
            <person name="Clifton S.W."/>
            <person name="Comeron J.M."/>
            <person name="Costello J.C."/>
            <person name="Coyne J.A."/>
            <person name="Daub J."/>
            <person name="David R.G."/>
            <person name="Delcher A.L."/>
            <person name="Delehaunty K."/>
            <person name="Do C.B."/>
            <person name="Ebling H."/>
            <person name="Edwards K."/>
            <person name="Eickbush T."/>
            <person name="Evans J.D."/>
            <person name="Filipski A."/>
            <person name="Findeiss S."/>
            <person name="Freyhult E."/>
            <person name="Fulton L."/>
            <person name="Fulton R."/>
            <person name="Garcia A.C."/>
            <person name="Gardiner A."/>
            <person name="Garfield D.A."/>
            <person name="Garvin B.E."/>
            <person name="Gibson G."/>
            <person name="Gilbert D."/>
            <person name="Gnerre S."/>
            <person name="Godfrey J."/>
            <person name="Good R."/>
            <person name="Gotea V."/>
            <person name="Gravely B."/>
            <person name="Greenberg A.J."/>
            <person name="Griffiths-Jones S."/>
            <person name="Gross S."/>
            <person name="Guigo R."/>
            <person name="Gustafson E.A."/>
            <person name="Haerty W."/>
            <person name="Hahn M.W."/>
            <person name="Halligan D.L."/>
            <person name="Halpern A.L."/>
            <person name="Halter G.M."/>
            <person name="Han M.V."/>
            <person name="Heger A."/>
            <person name="Hillier L."/>
            <person name="Hinrichs A.S."/>
            <person name="Holmes I."/>
            <person name="Hoskins R.A."/>
            <person name="Hubisz M.J."/>
            <person name="Hultmark D."/>
            <person name="Huntley M.A."/>
            <person name="Jaffe D.B."/>
            <person name="Jagadeeshan S."/>
            <person name="Jeck W.R."/>
            <person name="Johnson J."/>
            <person name="Jones C.D."/>
            <person name="Jordan W.C."/>
            <person name="Karpen G.H."/>
            <person name="Kataoka E."/>
            <person name="Keightley P.D."/>
            <person name="Kheradpour P."/>
            <person name="Kirkness E.F."/>
            <person name="Koerich L.B."/>
            <person name="Kristiansen K."/>
            <person name="Kudrna D."/>
            <person name="Kulathinal R.J."/>
            <person name="Kumar S."/>
            <person name="Kwok R."/>
            <person name="Lander E."/>
            <person name="Langley C.H."/>
            <person name="Lapoint R."/>
            <person name="Lazzaro B.P."/>
            <person name="Lee S.J."/>
            <person name="Levesque L."/>
            <person name="Li R."/>
            <person name="Lin C.F."/>
            <person name="Lin M.F."/>
            <person name="Lindblad-Toh K."/>
            <person name="Llopart A."/>
            <person name="Long M."/>
            <person name="Low L."/>
            <person name="Lozovsky E."/>
            <person name="Lu J."/>
            <person name="Luo M."/>
            <person name="Machado C.A."/>
            <person name="Makalowski W."/>
            <person name="Marzo M."/>
            <person name="Matsuda M."/>
            <person name="Matzkin L."/>
            <person name="McAllister B."/>
            <person name="McBride C.S."/>
            <person name="McKernan B."/>
            <person name="McKernan K."/>
            <person name="Mendez-Lago M."/>
            <person name="Minx P."/>
            <person name="Mollenhauer M.U."/>
            <person name="Montooth K."/>
            <person name="Mount S.M."/>
            <person name="Mu X."/>
            <person name="Myers E."/>
            <person name="Negre B."/>
            <person name="Newfeld S."/>
            <person name="Nielsen R."/>
            <person name="Noor M.A."/>
            <person name="O'Grady P."/>
            <person name="Pachter L."/>
            <person name="Papaceit M."/>
            <person name="Parisi M.J."/>
            <person name="Parisi M."/>
            <person name="Parts L."/>
            <person name="Pedersen J.S."/>
            <person name="Pesole G."/>
            <person name="Phillippy A.M."/>
            <person name="Ponting C.P."/>
            <person name="Pop M."/>
            <person name="Porcelli D."/>
            <person name="Powell J.R."/>
            <person name="Prohaska S."/>
            <person name="Pruitt K."/>
            <person name="Puig M."/>
            <person name="Quesneville H."/>
            <person name="Ram K.R."/>
            <person name="Rand D."/>
            <person name="Rasmussen M.D."/>
            <person name="Reed L.K."/>
            <person name="Reenan R."/>
            <person name="Reily A."/>
            <person name="Remington K.A."/>
            <person name="Rieger T.T."/>
            <person name="Ritchie M.G."/>
            <person name="Robin C."/>
            <person name="Rogers Y.H."/>
            <person name="Rohde C."/>
            <person name="Rozas J."/>
            <person name="Rubenfield M.J."/>
            <person name="Ruiz A."/>
            <person name="Russo S."/>
            <person name="Salzberg S.L."/>
            <person name="Sanchez-Gracia A."/>
            <person name="Saranga D.J."/>
            <person name="Sato H."/>
            <person name="Schaeffer S.W."/>
            <person name="Schatz M.C."/>
            <person name="Schlenke T."/>
            <person name="Schwartz R."/>
            <person name="Segarra C."/>
            <person name="Singh R.S."/>
            <person name="Sirot L."/>
            <person name="Sirota M."/>
            <person name="Sisneros N.B."/>
            <person name="Smith C.D."/>
            <person name="Smith T.F."/>
            <person name="Spieth J."/>
            <person name="Stage D.E."/>
            <person name="Stark A."/>
            <person name="Stephan W."/>
            <person name="Strausberg R.L."/>
            <person name="Strempel S."/>
            <person name="Sturgill D."/>
            <person name="Sutton G."/>
            <person name="Sutton G.G."/>
            <person name="Tao W."/>
            <person name="Teichmann S."/>
            <person name="Tobari Y.N."/>
            <person name="Tomimura Y."/>
            <person name="Tsolas J.M."/>
            <person name="Valente V.L."/>
            <person name="Venter E."/>
            <person name="Venter J.C."/>
            <person name="Vicario S."/>
            <person name="Vieira F.G."/>
            <person name="Vilella A.J."/>
            <person name="Villasante A."/>
            <person name="Walenz B."/>
            <person name="Wang J."/>
            <person name="Wasserman M."/>
            <person name="Watts T."/>
            <person name="Wilson D."/>
            <person name="Wilson R.K."/>
            <person name="Wing R.A."/>
            <person name="Wolfner M.F."/>
            <person name="Wong A."/>
            <person name="Wong G.K."/>
            <person name="Wu C.I."/>
            <person name="Wu G."/>
            <person name="Yamamoto D."/>
            <person name="Yang H.P."/>
            <person name="Yang S.P."/>
            <person name="Yorke J.A."/>
            <person name="Yoshida K."/>
            <person name="Zdobnov E."/>
            <person name="Zhang P."/>
            <person name="Zhang Y."/>
            <person name="Zimin A.V."/>
            <person name="Baldwin J."/>
            <person name="Abdouelleil A."/>
            <person name="Abdulkadir J."/>
            <person name="Abebe A."/>
            <person name="Abera B."/>
            <person name="Abreu J."/>
            <person name="Acer S.C."/>
            <person name="Aftuck L."/>
            <person name="Alexander A."/>
            <person name="An P."/>
            <person name="Anderson E."/>
            <person name="Anderson S."/>
            <person name="Arachi H."/>
            <person name="Azer M."/>
            <person name="Bachantsang P."/>
            <person name="Barry A."/>
            <person name="Bayul T."/>
            <person name="Berlin A."/>
            <person name="Bessette D."/>
            <person name="Bloom T."/>
            <person name="Blye J."/>
            <person name="Boguslavskiy L."/>
            <person name="Bonnet C."/>
            <person name="Boukhgalter B."/>
            <person name="Bourzgui I."/>
            <person name="Brown A."/>
            <person name="Cahill P."/>
            <person name="Channer S."/>
            <person name="Cheshatsang Y."/>
            <person name="Chuda L."/>
            <person name="Citroen M."/>
            <person name="Collymore A."/>
            <person name="Cooke P."/>
            <person name="Costello M."/>
            <person name="D'Aco K."/>
            <person name="Daza R."/>
            <person name="De Haan G."/>
            <person name="DeGray S."/>
            <person name="DeMaso C."/>
            <person name="Dhargay N."/>
            <person name="Dooley K."/>
            <person name="Dooley E."/>
            <person name="Doricent M."/>
            <person name="Dorje P."/>
            <person name="Dorjee K."/>
            <person name="Dupes A."/>
            <person name="Elong R."/>
            <person name="Falk J."/>
            <person name="Farina A."/>
            <person name="Faro S."/>
            <person name="Ferguson D."/>
            <person name="Fisher S."/>
            <person name="Foley C.D."/>
            <person name="Franke A."/>
            <person name="Friedrich D."/>
            <person name="Gadbois L."/>
            <person name="Gearin G."/>
            <person name="Gearin C.R."/>
            <person name="Giannoukos G."/>
            <person name="Goode T."/>
            <person name="Graham J."/>
            <person name="Grandbois E."/>
            <person name="Grewal S."/>
            <person name="Gyaltsen K."/>
            <person name="Hafez N."/>
            <person name="Hagos B."/>
            <person name="Hall J."/>
            <person name="Henson C."/>
            <person name="Hollinger A."/>
            <person name="Honan T."/>
            <person name="Huard M.D."/>
            <person name="Hughes L."/>
            <person name="Hurhula B."/>
            <person name="Husby M.E."/>
            <person name="Kamat A."/>
            <person name="Kanga B."/>
            <person name="Kashin S."/>
            <person name="Khazanovich D."/>
            <person name="Kisner P."/>
            <person name="Lance K."/>
            <person name="Lara M."/>
            <person name="Lee W."/>
            <person name="Lennon N."/>
            <person name="Letendre F."/>
            <person name="LeVine R."/>
            <person name="Lipovsky A."/>
            <person name="Liu X."/>
            <person name="Liu J."/>
            <person name="Liu S."/>
            <person name="Lokyitsang T."/>
            <person name="Lokyitsang Y."/>
            <person name="Lubonja R."/>
            <person name="Lui A."/>
            <person name="MacDonald P."/>
            <person name="Magnisalis V."/>
            <person name="Maru K."/>
            <person name="Matthews C."/>
            <person name="McCusker W."/>
            <person name="McDonough S."/>
            <person name="Mehta T."/>
            <person name="Meldrim J."/>
            <person name="Meneus L."/>
            <person name="Mihai O."/>
            <person name="Mihalev A."/>
            <person name="Mihova T."/>
            <person name="Mittelman R."/>
            <person name="Mlenga V."/>
            <person name="Montmayeur A."/>
            <person name="Mulrain L."/>
            <person name="Navidi A."/>
            <person name="Naylor J."/>
            <person name="Negash T."/>
            <person name="Nguyen T."/>
            <person name="Nguyen N."/>
            <person name="Nicol R."/>
            <person name="Norbu C."/>
            <person name="Norbu N."/>
            <person name="Novod N."/>
            <person name="O'Neill B."/>
            <person name="Osman S."/>
            <person name="Markiewicz E."/>
            <person name="Oyono O.L."/>
            <person name="Patti C."/>
            <person name="Phunkhang P."/>
            <person name="Pierre F."/>
            <person name="Priest M."/>
            <person name="Raghuraman S."/>
            <person name="Rege F."/>
            <person name="Reyes R."/>
            <person name="Rise C."/>
            <person name="Rogov P."/>
            <person name="Ross K."/>
            <person name="Ryan E."/>
            <person name="Settipalli S."/>
            <person name="Shea T."/>
            <person name="Sherpa N."/>
            <person name="Shi L."/>
            <person name="Shih D."/>
            <person name="Sparrow T."/>
            <person name="Spaulding J."/>
            <person name="Stalker J."/>
            <person name="Stange-Thomann N."/>
            <person name="Stavropoulos S."/>
            <person name="Stone C."/>
            <person name="Strader C."/>
            <person name="Tesfaye S."/>
            <person name="Thomson T."/>
            <person name="Thoulutsang Y."/>
            <person name="Thoulutsang D."/>
            <person name="Topham K."/>
            <person name="Topping I."/>
            <person name="Tsamla T."/>
            <person name="Vassiliev H."/>
            <person name="Vo A."/>
            <person name="Wangchuk T."/>
            <person name="Wangdi T."/>
            <person name="Weiand M."/>
            <person name="Wilkinson J."/>
            <person name="Wilson A."/>
            <person name="Yadav S."/>
            <person name="Young G."/>
            <person name="Yu Q."/>
            <person name="Zembek L."/>
            <person name="Zhong D."/>
            <person name="Zimmer A."/>
            <person name="Zwirko Z."/>
            <person name="Jaffe D.B."/>
            <person name="Alvarez P."/>
            <person name="Brockman W."/>
            <person name="Butler J."/>
            <person name="Chin C."/>
            <person name="Gnerre S."/>
            <person name="Grabherr M."/>
            <person name="Kleber M."/>
            <person name="Mauceli E."/>
            <person name="MacCallum I."/>
        </authorList>
    </citation>
    <scope>NUCLEOTIDE SEQUENCE [LARGE SCALE GENOMIC DNA]</scope>
    <source>
        <strain evidence="3">Tucson 15010-1051.87</strain>
    </source>
</reference>
<feature type="transmembrane region" description="Helical" evidence="1">
    <location>
        <begin position="202"/>
        <end position="221"/>
    </location>
</feature>
<name>A0A0Q9W5I8_DROVI</name>
<feature type="transmembrane region" description="Helical" evidence="1">
    <location>
        <begin position="52"/>
        <end position="75"/>
    </location>
</feature>
<dbReference type="OrthoDB" id="7882750at2759"/>
<proteinExistence type="predicted"/>
<protein>
    <submittedName>
        <fullName evidence="2">Uncharacterized protein, isoform F</fullName>
    </submittedName>
</protein>
<keyword evidence="1" id="KW-1133">Transmembrane helix</keyword>
<evidence type="ECO:0000313" key="2">
    <source>
        <dbReference type="EMBL" id="KRF80173.1"/>
    </source>
</evidence>